<feature type="region of interest" description="Disordered" evidence="1">
    <location>
        <begin position="88"/>
        <end position="109"/>
    </location>
</feature>
<dbReference type="RefSeq" id="WP_133824509.1">
    <property type="nucleotide sequence ID" value="NZ_BAABHR010000046.1"/>
</dbReference>
<dbReference type="InterPro" id="IPR046214">
    <property type="entry name" value="DUF6247"/>
</dbReference>
<evidence type="ECO:0000313" key="3">
    <source>
        <dbReference type="Proteomes" id="UP000295705"/>
    </source>
</evidence>
<evidence type="ECO:0000256" key="1">
    <source>
        <dbReference type="SAM" id="MobiDB-lite"/>
    </source>
</evidence>
<proteinExistence type="predicted"/>
<name>A0A4R6VRB2_9PSEU</name>
<organism evidence="2 3">
    <name type="scientific">Actinomycetospora succinea</name>
    <dbReference type="NCBI Taxonomy" id="663603"/>
    <lineage>
        <taxon>Bacteria</taxon>
        <taxon>Bacillati</taxon>
        <taxon>Actinomycetota</taxon>
        <taxon>Actinomycetes</taxon>
        <taxon>Pseudonocardiales</taxon>
        <taxon>Pseudonocardiaceae</taxon>
        <taxon>Actinomycetospora</taxon>
    </lineage>
</organism>
<reference evidence="2 3" key="1">
    <citation type="submission" date="2019-03" db="EMBL/GenBank/DDBJ databases">
        <title>Genomic Encyclopedia of Type Strains, Phase IV (KMG-IV): sequencing the most valuable type-strain genomes for metagenomic binning, comparative biology and taxonomic classification.</title>
        <authorList>
            <person name="Goeker M."/>
        </authorList>
    </citation>
    <scope>NUCLEOTIDE SEQUENCE [LARGE SCALE GENOMIC DNA]</scope>
    <source>
        <strain evidence="2 3">DSM 45775</strain>
    </source>
</reference>
<feature type="region of interest" description="Disordered" evidence="1">
    <location>
        <begin position="1"/>
        <end position="21"/>
    </location>
</feature>
<dbReference type="Pfam" id="PF19760">
    <property type="entry name" value="DUF6247"/>
    <property type="match status" value="1"/>
</dbReference>
<dbReference type="EMBL" id="SNYO01000001">
    <property type="protein sequence ID" value="TDQ65104.1"/>
    <property type="molecule type" value="Genomic_DNA"/>
</dbReference>
<sequence>MTATRPVDPGPEPPHPLAPGAQPAAIADALWSEDRRRFLESYDRELARARSTLDLTSLFTMLEQWRGLAAMQSRPEQYRRNLRKAAELITGEPSPEDEPIQVTRAKAGA</sequence>
<comment type="caution">
    <text evidence="2">The sequence shown here is derived from an EMBL/GenBank/DDBJ whole genome shotgun (WGS) entry which is preliminary data.</text>
</comment>
<evidence type="ECO:0000313" key="2">
    <source>
        <dbReference type="EMBL" id="TDQ65104.1"/>
    </source>
</evidence>
<accession>A0A4R6VRB2</accession>
<dbReference type="OrthoDB" id="3533046at2"/>
<feature type="compositionally biased region" description="Pro residues" evidence="1">
    <location>
        <begin position="8"/>
        <end position="17"/>
    </location>
</feature>
<gene>
    <name evidence="2" type="ORF">EV188_101353</name>
</gene>
<protein>
    <submittedName>
        <fullName evidence="2">Uncharacterized protein</fullName>
    </submittedName>
</protein>
<dbReference type="AlphaFoldDB" id="A0A4R6VRB2"/>
<keyword evidence="3" id="KW-1185">Reference proteome</keyword>
<dbReference type="Proteomes" id="UP000295705">
    <property type="component" value="Unassembled WGS sequence"/>
</dbReference>